<feature type="compositionally biased region" description="Polar residues" evidence="1">
    <location>
        <begin position="1"/>
        <end position="19"/>
    </location>
</feature>
<dbReference type="EMBL" id="CAJJDN010000029">
    <property type="protein sequence ID" value="CAD8072702.1"/>
    <property type="molecule type" value="Genomic_DNA"/>
</dbReference>
<reference evidence="2" key="1">
    <citation type="submission" date="2021-01" db="EMBL/GenBank/DDBJ databases">
        <authorList>
            <consortium name="Genoscope - CEA"/>
            <person name="William W."/>
        </authorList>
    </citation>
    <scope>NUCLEOTIDE SEQUENCE</scope>
</reference>
<sequence>MGVCTSQKAKPNNNDISINQKKKSEEPNSNTKLLLQQYHNLNKLLDLLGNLDLLDKKTQDHINLLFRIRNNIKILIIHDLKKIMKEQNISKISTFEDEELLYTDQQFLKRIVPQFQQLISVLDTLLHNDDFENAFPILIHGFQQINESIKKIPIQYTLTQTRNSTL</sequence>
<comment type="caution">
    <text evidence="2">The sequence shown here is derived from an EMBL/GenBank/DDBJ whole genome shotgun (WGS) entry which is preliminary data.</text>
</comment>
<proteinExistence type="predicted"/>
<protein>
    <submittedName>
        <fullName evidence="2">Uncharacterized protein</fullName>
    </submittedName>
</protein>
<dbReference type="OrthoDB" id="302662at2759"/>
<organism evidence="2 3">
    <name type="scientific">Paramecium sonneborni</name>
    <dbReference type="NCBI Taxonomy" id="65129"/>
    <lineage>
        <taxon>Eukaryota</taxon>
        <taxon>Sar</taxon>
        <taxon>Alveolata</taxon>
        <taxon>Ciliophora</taxon>
        <taxon>Intramacronucleata</taxon>
        <taxon>Oligohymenophorea</taxon>
        <taxon>Peniculida</taxon>
        <taxon>Parameciidae</taxon>
        <taxon>Paramecium</taxon>
    </lineage>
</organism>
<keyword evidence="3" id="KW-1185">Reference proteome</keyword>
<evidence type="ECO:0000313" key="3">
    <source>
        <dbReference type="Proteomes" id="UP000692954"/>
    </source>
</evidence>
<dbReference type="AlphaFoldDB" id="A0A8S1M2B5"/>
<name>A0A8S1M2B5_9CILI</name>
<gene>
    <name evidence="2" type="ORF">PSON_ATCC_30995.1.T0290303</name>
</gene>
<dbReference type="Proteomes" id="UP000692954">
    <property type="component" value="Unassembled WGS sequence"/>
</dbReference>
<evidence type="ECO:0000313" key="2">
    <source>
        <dbReference type="EMBL" id="CAD8072702.1"/>
    </source>
</evidence>
<evidence type="ECO:0000256" key="1">
    <source>
        <dbReference type="SAM" id="MobiDB-lite"/>
    </source>
</evidence>
<feature type="region of interest" description="Disordered" evidence="1">
    <location>
        <begin position="1"/>
        <end position="28"/>
    </location>
</feature>
<accession>A0A8S1M2B5</accession>